<dbReference type="STRING" id="1441095.AM592_16065"/>
<dbReference type="PATRIC" id="fig|1441095.3.peg.3542"/>
<sequence>MFKFCLKKRLVSFILRQGYADSIAAHPIIPGYCDLFENDCDRFLIFCDHFAIYYDQFQFFLAHLLKNTSPSYLPLHDRARKKQVTLRPFCGSDM</sequence>
<dbReference type="Proteomes" id="UP000067625">
    <property type="component" value="Chromosome"/>
</dbReference>
<proteinExistence type="predicted"/>
<evidence type="ECO:0000313" key="1">
    <source>
        <dbReference type="EMBL" id="ALC82932.1"/>
    </source>
</evidence>
<dbReference type="AlphaFoldDB" id="A0A0M3RAC2"/>
<name>A0A0M3RAC2_9BACI</name>
<evidence type="ECO:0000313" key="2">
    <source>
        <dbReference type="Proteomes" id="UP000067625"/>
    </source>
</evidence>
<protein>
    <submittedName>
        <fullName evidence="1">Uncharacterized protein</fullName>
    </submittedName>
</protein>
<accession>A0A0M3RAC2</accession>
<keyword evidence="2" id="KW-1185">Reference proteome</keyword>
<organism evidence="1 2">
    <name type="scientific">Bacillus gobiensis</name>
    <dbReference type="NCBI Taxonomy" id="1441095"/>
    <lineage>
        <taxon>Bacteria</taxon>
        <taxon>Bacillati</taxon>
        <taxon>Bacillota</taxon>
        <taxon>Bacilli</taxon>
        <taxon>Bacillales</taxon>
        <taxon>Bacillaceae</taxon>
        <taxon>Bacillus</taxon>
    </lineage>
</organism>
<reference evidence="2" key="1">
    <citation type="submission" date="2015-08" db="EMBL/GenBank/DDBJ databases">
        <title>Genome sequencing project for genomic taxonomy and phylogenomics of Bacillus-like bacteria.</title>
        <authorList>
            <person name="Liu B."/>
            <person name="Wang J."/>
            <person name="Zhu Y."/>
            <person name="Liu G."/>
            <person name="Chen Q."/>
            <person name="Chen Z."/>
            <person name="Lan J."/>
            <person name="Che J."/>
            <person name="Ge C."/>
            <person name="Shi H."/>
            <person name="Pan Z."/>
            <person name="Liu X."/>
        </authorList>
    </citation>
    <scope>NUCLEOTIDE SEQUENCE [LARGE SCALE GENOMIC DNA]</scope>
    <source>
        <strain evidence="2">FJAT-4402</strain>
    </source>
</reference>
<reference evidence="1 2" key="2">
    <citation type="journal article" date="2016" name="Int. J. Syst. Evol. Microbiol.">
        <title>Bacillus gobiensis sp. nov., isolated from a soil sample.</title>
        <authorList>
            <person name="Liu B."/>
            <person name="Liu G.H."/>
            <person name="Cetin S."/>
            <person name="Schumann P."/>
            <person name="Pan Z.Z."/>
            <person name="Chen Q.Q."/>
        </authorList>
    </citation>
    <scope>NUCLEOTIDE SEQUENCE [LARGE SCALE GENOMIC DNA]</scope>
    <source>
        <strain evidence="1 2">FJAT-4402</strain>
    </source>
</reference>
<dbReference type="EMBL" id="CP012600">
    <property type="protein sequence ID" value="ALC82932.1"/>
    <property type="molecule type" value="Genomic_DNA"/>
</dbReference>
<gene>
    <name evidence="1" type="ORF">AM592_16065</name>
</gene>